<dbReference type="PRINTS" id="PR00112">
    <property type="entry name" value="ACYLPHPHTASE"/>
</dbReference>
<name>A0A432V0D0_9HYPH</name>
<dbReference type="AlphaFoldDB" id="A0A432V0D0"/>
<organism evidence="7 8">
    <name type="scientific">Borborobacter arsenicus</name>
    <dbReference type="NCBI Taxonomy" id="1851146"/>
    <lineage>
        <taxon>Bacteria</taxon>
        <taxon>Pseudomonadati</taxon>
        <taxon>Pseudomonadota</taxon>
        <taxon>Alphaproteobacteria</taxon>
        <taxon>Hyphomicrobiales</taxon>
        <taxon>Phyllobacteriaceae</taxon>
        <taxon>Borborobacter</taxon>
    </lineage>
</organism>
<dbReference type="Proteomes" id="UP000281647">
    <property type="component" value="Unassembled WGS sequence"/>
</dbReference>
<sequence length="94" mass="9944">MAETEQALQVHVTGRVQRVGFRAWTQAQAERLGLHGWVRNERDGSVRALIVGPEAAVTAMLLLLREGPRGAVVSDVVTEAVEPGAASPGFAITG</sequence>
<dbReference type="PROSITE" id="PS51160">
    <property type="entry name" value="ACYLPHOSPHATASE_3"/>
    <property type="match status" value="1"/>
</dbReference>
<dbReference type="PANTHER" id="PTHR47268:SF4">
    <property type="entry name" value="ACYLPHOSPHATASE"/>
    <property type="match status" value="1"/>
</dbReference>
<evidence type="ECO:0000256" key="3">
    <source>
        <dbReference type="ARBA" id="ARBA00047645"/>
    </source>
</evidence>
<evidence type="ECO:0000313" key="8">
    <source>
        <dbReference type="Proteomes" id="UP000281647"/>
    </source>
</evidence>
<dbReference type="RefSeq" id="WP_128628445.1">
    <property type="nucleotide sequence ID" value="NZ_RKST01000033.1"/>
</dbReference>
<dbReference type="PROSITE" id="PS00151">
    <property type="entry name" value="ACYLPHOSPHATASE_2"/>
    <property type="match status" value="1"/>
</dbReference>
<dbReference type="InterPro" id="IPR001792">
    <property type="entry name" value="Acylphosphatase-like_dom"/>
</dbReference>
<evidence type="ECO:0000256" key="2">
    <source>
        <dbReference type="ARBA" id="ARBA00012150"/>
    </source>
</evidence>
<evidence type="ECO:0000259" key="6">
    <source>
        <dbReference type="PROSITE" id="PS51160"/>
    </source>
</evidence>
<dbReference type="InterPro" id="IPR020456">
    <property type="entry name" value="Acylphosphatase"/>
</dbReference>
<gene>
    <name evidence="7" type="ORF">EET67_21720</name>
</gene>
<dbReference type="EC" id="3.6.1.7" evidence="2 4"/>
<dbReference type="InterPro" id="IPR017968">
    <property type="entry name" value="Acylphosphatase_CS"/>
</dbReference>
<feature type="domain" description="Acylphosphatase-like" evidence="6">
    <location>
        <begin position="7"/>
        <end position="94"/>
    </location>
</feature>
<evidence type="ECO:0000256" key="4">
    <source>
        <dbReference type="PROSITE-ProRule" id="PRU00520"/>
    </source>
</evidence>
<comment type="catalytic activity">
    <reaction evidence="3 4">
        <text>an acyl phosphate + H2O = a carboxylate + phosphate + H(+)</text>
        <dbReference type="Rhea" id="RHEA:14965"/>
        <dbReference type="ChEBI" id="CHEBI:15377"/>
        <dbReference type="ChEBI" id="CHEBI:15378"/>
        <dbReference type="ChEBI" id="CHEBI:29067"/>
        <dbReference type="ChEBI" id="CHEBI:43474"/>
        <dbReference type="ChEBI" id="CHEBI:59918"/>
        <dbReference type="EC" id="3.6.1.7"/>
    </reaction>
</comment>
<protein>
    <recommendedName>
        <fullName evidence="2 4">acylphosphatase</fullName>
        <ecNumber evidence="2 4">3.6.1.7</ecNumber>
    </recommendedName>
</protein>
<evidence type="ECO:0000256" key="5">
    <source>
        <dbReference type="RuleBase" id="RU004168"/>
    </source>
</evidence>
<dbReference type="Gene3D" id="3.30.70.100">
    <property type="match status" value="1"/>
</dbReference>
<dbReference type="GO" id="GO:0003998">
    <property type="term" value="F:acylphosphatase activity"/>
    <property type="evidence" value="ECO:0007669"/>
    <property type="project" value="UniProtKB-EC"/>
</dbReference>
<proteinExistence type="inferred from homology"/>
<feature type="active site" evidence="4">
    <location>
        <position position="40"/>
    </location>
</feature>
<dbReference type="InterPro" id="IPR036046">
    <property type="entry name" value="Acylphosphatase-like_dom_sf"/>
</dbReference>
<feature type="active site" evidence="4">
    <location>
        <position position="22"/>
    </location>
</feature>
<dbReference type="NCBIfam" id="NF010999">
    <property type="entry name" value="PRK14425.1"/>
    <property type="match status" value="1"/>
</dbReference>
<keyword evidence="4" id="KW-0378">Hydrolase</keyword>
<dbReference type="Pfam" id="PF00708">
    <property type="entry name" value="Acylphosphatase"/>
    <property type="match status" value="1"/>
</dbReference>
<comment type="similarity">
    <text evidence="1 5">Belongs to the acylphosphatase family.</text>
</comment>
<comment type="caution">
    <text evidence="7">The sequence shown here is derived from an EMBL/GenBank/DDBJ whole genome shotgun (WGS) entry which is preliminary data.</text>
</comment>
<keyword evidence="8" id="KW-1185">Reference proteome</keyword>
<accession>A0A432V0D0</accession>
<reference evidence="7 8" key="1">
    <citation type="submission" date="2018-11" db="EMBL/GenBank/DDBJ databases">
        <title>Pseudaminobacter arsenicus sp. nov., an arsenic-resistant bacterium isolated from arsenic-rich aquifers.</title>
        <authorList>
            <person name="Mu Y."/>
        </authorList>
    </citation>
    <scope>NUCLEOTIDE SEQUENCE [LARGE SCALE GENOMIC DNA]</scope>
    <source>
        <strain evidence="7 8">CB3</strain>
    </source>
</reference>
<dbReference type="PANTHER" id="PTHR47268">
    <property type="entry name" value="ACYLPHOSPHATASE"/>
    <property type="match status" value="1"/>
</dbReference>
<evidence type="ECO:0000256" key="1">
    <source>
        <dbReference type="ARBA" id="ARBA00005614"/>
    </source>
</evidence>
<evidence type="ECO:0000313" key="7">
    <source>
        <dbReference type="EMBL" id="RUM95667.1"/>
    </source>
</evidence>
<dbReference type="OrthoDB" id="5295388at2"/>
<dbReference type="SUPFAM" id="SSF54975">
    <property type="entry name" value="Acylphosphatase/BLUF domain-like"/>
    <property type="match status" value="1"/>
</dbReference>
<dbReference type="EMBL" id="RKST01000033">
    <property type="protein sequence ID" value="RUM95667.1"/>
    <property type="molecule type" value="Genomic_DNA"/>
</dbReference>